<dbReference type="EMBL" id="CAUZMB010000006">
    <property type="protein sequence ID" value="CAK1246155.1"/>
    <property type="molecule type" value="Genomic_DNA"/>
</dbReference>
<dbReference type="InterPro" id="IPR048299">
    <property type="entry name" value="LtrB_central"/>
</dbReference>
<reference evidence="4 5" key="1">
    <citation type="submission" date="2023-10" db="EMBL/GenBank/DDBJ databases">
        <authorList>
            <person name="Botero Cardona J."/>
        </authorList>
    </citation>
    <scope>NUCLEOTIDE SEQUENCE [LARGE SCALE GENOMIC DNA]</scope>
    <source>
        <strain evidence="4 5">R-55214</strain>
    </source>
</reference>
<dbReference type="InterPro" id="IPR005094">
    <property type="entry name" value="Endonuclease_MobA/VirD2"/>
</dbReference>
<accession>A0ABM9MX19</accession>
<gene>
    <name evidence="4" type="ORF">R55214_HHFBAMCI_01059</name>
</gene>
<evidence type="ECO:0000313" key="4">
    <source>
        <dbReference type="EMBL" id="CAK1246155.1"/>
    </source>
</evidence>
<protein>
    <submittedName>
        <fullName evidence="4">VirD2 component (Relaxase) (VirD2)</fullName>
    </submittedName>
</protein>
<evidence type="ECO:0000313" key="5">
    <source>
        <dbReference type="Proteomes" id="UP001314166"/>
    </source>
</evidence>
<sequence length="548" mass="62969">MVYTKSFVIHSFDNLRHADQYIKNKEKISKAQQQADYLKNALTYVENSEKTNGQEMLSGHLIGNLEDSYNEMLATQMLAYMEKGKDLNFDEQGHLIPFEYQDLQKITGRGSPQLAHHLIQSFSPDDQLTPEEVHEIGRKTVMELTGGDYQFVIATHLDQDHLHNHIIFNHLSSLDGSAFRWQKGTAKQYGDISNKIASRYGAKIIEPGMKSSHQRYTKWQTENLYRRKIKARLDYLLANANSKMDFLEKAAAIHLQVDTSGQHTKFKLADSDQIKWTRARSLDKKQPAFYQMANMEKRLAENDVQVSVAEVVENYQENIEQEQEDFGWRVIIEPWQIYSKTSQGLYVNVDFGADDQAQVLIYGSQLDELENGQYAFFVKDNDYYNITRPQKGQGDKRFIKGSTLAKQLSRYNGQQPIRKEPVIASLAAKLKALDFYAQHGDGTLRSGQAKQIEQNLVAAMATAKERLADLDDKIVQLRQEMSQQLDDPNVRANLKKELNALSISRDLLHEQYEQAVHDLDYHRGIHAKMTNVYEQQEKKAPQKEGPTL</sequence>
<name>A0ABM9MX19_9LACO</name>
<dbReference type="Proteomes" id="UP001314166">
    <property type="component" value="Unassembled WGS sequence"/>
</dbReference>
<feature type="domain" description="MobA/VirD2-like nuclease" evidence="2">
    <location>
        <begin position="44"/>
        <end position="201"/>
    </location>
</feature>
<keyword evidence="5" id="KW-1185">Reference proteome</keyword>
<evidence type="ECO:0000259" key="3">
    <source>
        <dbReference type="Pfam" id="PF20874"/>
    </source>
</evidence>
<dbReference type="Pfam" id="PF20874">
    <property type="entry name" value="Relaxase_M"/>
    <property type="match status" value="1"/>
</dbReference>
<keyword evidence="1" id="KW-0175">Coiled coil</keyword>
<comment type="caution">
    <text evidence="4">The sequence shown here is derived from an EMBL/GenBank/DDBJ whole genome shotgun (WGS) entry which is preliminary data.</text>
</comment>
<feature type="domain" description="Group II intron-interrupted relaxase LtrB central" evidence="3">
    <location>
        <begin position="328"/>
        <end position="409"/>
    </location>
</feature>
<evidence type="ECO:0000256" key="1">
    <source>
        <dbReference type="SAM" id="Coils"/>
    </source>
</evidence>
<dbReference type="Pfam" id="PF03432">
    <property type="entry name" value="Relaxase"/>
    <property type="match status" value="1"/>
</dbReference>
<organism evidence="4 5">
    <name type="scientific">Fructobacillus evanidus</name>
    <dbReference type="NCBI Taxonomy" id="3064281"/>
    <lineage>
        <taxon>Bacteria</taxon>
        <taxon>Bacillati</taxon>
        <taxon>Bacillota</taxon>
        <taxon>Bacilli</taxon>
        <taxon>Lactobacillales</taxon>
        <taxon>Lactobacillaceae</taxon>
        <taxon>Fructobacillus</taxon>
    </lineage>
</organism>
<feature type="coiled-coil region" evidence="1">
    <location>
        <begin position="453"/>
        <end position="511"/>
    </location>
</feature>
<proteinExistence type="predicted"/>
<evidence type="ECO:0000259" key="2">
    <source>
        <dbReference type="Pfam" id="PF03432"/>
    </source>
</evidence>
<dbReference type="RefSeq" id="WP_338343760.1">
    <property type="nucleotide sequence ID" value="NZ_CAUZLH010000003.1"/>
</dbReference>